<evidence type="ECO:0000259" key="7">
    <source>
        <dbReference type="Pfam" id="PF02687"/>
    </source>
</evidence>
<keyword evidence="5 6" id="KW-0472">Membrane</keyword>
<feature type="transmembrane region" description="Helical" evidence="6">
    <location>
        <begin position="546"/>
        <end position="568"/>
    </location>
</feature>
<comment type="subcellular location">
    <subcellularLocation>
        <location evidence="1 6">Cell membrane</location>
        <topology evidence="1 6">Multi-pass membrane protein</topology>
    </subcellularLocation>
</comment>
<dbReference type="InterPro" id="IPR027022">
    <property type="entry name" value="ABC_permease_BceB-typ"/>
</dbReference>
<dbReference type="Proteomes" id="UP001524435">
    <property type="component" value="Unassembled WGS sequence"/>
</dbReference>
<dbReference type="Pfam" id="PF02687">
    <property type="entry name" value="FtsX"/>
    <property type="match status" value="1"/>
</dbReference>
<evidence type="ECO:0000256" key="1">
    <source>
        <dbReference type="ARBA" id="ARBA00004651"/>
    </source>
</evidence>
<feature type="transmembrane region" description="Helical" evidence="6">
    <location>
        <begin position="235"/>
        <end position="261"/>
    </location>
</feature>
<evidence type="ECO:0000256" key="2">
    <source>
        <dbReference type="ARBA" id="ARBA00022475"/>
    </source>
</evidence>
<dbReference type="RefSeq" id="WP_102268084.1">
    <property type="nucleotide sequence ID" value="NZ_CALVCM010000046.1"/>
</dbReference>
<dbReference type="PIRSF" id="PIRSF018968">
    <property type="entry name" value="ABC_permease_BceB"/>
    <property type="match status" value="1"/>
</dbReference>
<feature type="transmembrane region" description="Helical" evidence="6">
    <location>
        <begin position="202"/>
        <end position="223"/>
    </location>
</feature>
<accession>A0ABT1SMT8</accession>
<evidence type="ECO:0000256" key="5">
    <source>
        <dbReference type="ARBA" id="ARBA00023136"/>
    </source>
</evidence>
<protein>
    <submittedName>
        <fullName evidence="8">ABC transporter permease</fullName>
    </submittedName>
</protein>
<name>A0ABT1SMT8_9FIRM</name>
<feature type="transmembrane region" description="Helical" evidence="6">
    <location>
        <begin position="282"/>
        <end position="305"/>
    </location>
</feature>
<evidence type="ECO:0000256" key="3">
    <source>
        <dbReference type="ARBA" id="ARBA00022692"/>
    </source>
</evidence>
<evidence type="ECO:0000256" key="4">
    <source>
        <dbReference type="ARBA" id="ARBA00022989"/>
    </source>
</evidence>
<feature type="transmembrane region" description="Helical" evidence="6">
    <location>
        <begin position="57"/>
        <end position="79"/>
    </location>
</feature>
<sequence length="670" mass="76031">MYFKLAYQNVKKSYRDFMIYFLTLAFSVCLFYTFNSFQQQKEVLSLNEMEHAILETTGIVMNFLSIFVAIVFAFLILYANRFLIKRRKQEFGLYQLLGMPNGKIDRILVYETVLIGLISLVAGMMLGIALSQCLSILTASLFEVELNYHFIFSWGATIATILLFALIFTVTIILNSFEINRFKLIDLLQANQKHQQSHLQNLYLSVFLFLVSLGLLGYAYYLSSRGAYLIDTTQLQIMLVCGLAGTFLLFFSLSGFLLKFIQSSKRFYYRKLNMFVLRQLNANINSNFFSMSIISILLLLSIGALSTGFSLRESINSTVILSTPYDASISIDGLRDPDAAVVLEKDFFEEIHYFHVYKGEPVNTLAKYAQQETTQTLLKNVSSYTSIQYVKLSEFNQFLRHIGEEELTLGDKEGYAFSSTDMVHQYLADVMSDKPVLSVYGTSVRVKAVSEQLYNGYTTPNMGVIAFGIVVPDNLIPADAPLNLTAINLTPKDKESIEWRKSVYQSVQDTLENTTEDQLADGAEYWAIDLEGKEDVRRNTVGLSTVFTYIGLYLGTVFLIACSVMLALQQLSSASSDQQRYRTLVQLGCERRMINHAVLLQISLYFIIPLIVGMIHSFFGIRFVSDIVQLFGRLDIFTSSAYTAAILVIIYGSYFYITYLGYRSIIHSKS</sequence>
<keyword evidence="4 6" id="KW-1133">Transmembrane helix</keyword>
<dbReference type="PANTHER" id="PTHR46795:SF3">
    <property type="entry name" value="ABC TRANSPORTER PERMEASE"/>
    <property type="match status" value="1"/>
</dbReference>
<keyword evidence="6" id="KW-0813">Transport</keyword>
<reference evidence="8 9" key="1">
    <citation type="submission" date="2022-06" db="EMBL/GenBank/DDBJ databases">
        <title>Isolation of gut microbiota from human fecal samples.</title>
        <authorList>
            <person name="Pamer E.G."/>
            <person name="Barat B."/>
            <person name="Waligurski E."/>
            <person name="Medina S."/>
            <person name="Paddock L."/>
            <person name="Mostad J."/>
        </authorList>
    </citation>
    <scope>NUCLEOTIDE SEQUENCE [LARGE SCALE GENOMIC DNA]</scope>
    <source>
        <strain evidence="8 9">DFI.6.1</strain>
    </source>
</reference>
<dbReference type="InterPro" id="IPR003838">
    <property type="entry name" value="ABC3_permease_C"/>
</dbReference>
<feature type="transmembrane region" description="Helical" evidence="6">
    <location>
        <begin position="598"/>
        <end position="621"/>
    </location>
</feature>
<comment type="caution">
    <text evidence="8">The sequence shown here is derived from an EMBL/GenBank/DDBJ whole genome shotgun (WGS) entry which is preliminary data.</text>
</comment>
<proteinExistence type="inferred from homology"/>
<evidence type="ECO:0000256" key="6">
    <source>
        <dbReference type="PIRNR" id="PIRNR018968"/>
    </source>
</evidence>
<dbReference type="PANTHER" id="PTHR46795">
    <property type="entry name" value="ABC TRANSPORTER PERMEASE-RELATED-RELATED"/>
    <property type="match status" value="1"/>
</dbReference>
<comment type="similarity">
    <text evidence="6">Belongs to the ABC-4 integral membrane protein family.</text>
</comment>
<dbReference type="InterPro" id="IPR052536">
    <property type="entry name" value="ABC-4_Integral_Memb_Prot"/>
</dbReference>
<feature type="transmembrane region" description="Helical" evidence="6">
    <location>
        <begin position="641"/>
        <end position="662"/>
    </location>
</feature>
<keyword evidence="9" id="KW-1185">Reference proteome</keyword>
<feature type="transmembrane region" description="Helical" evidence="6">
    <location>
        <begin position="107"/>
        <end position="130"/>
    </location>
</feature>
<feature type="domain" description="ABC3 transporter permease C-terminal" evidence="7">
    <location>
        <begin position="62"/>
        <end position="180"/>
    </location>
</feature>
<feature type="transmembrane region" description="Helical" evidence="6">
    <location>
        <begin position="17"/>
        <end position="37"/>
    </location>
</feature>
<keyword evidence="3 6" id="KW-0812">Transmembrane</keyword>
<gene>
    <name evidence="8" type="ORF">NE663_09780</name>
</gene>
<dbReference type="EMBL" id="JANGCH010000018">
    <property type="protein sequence ID" value="MCQ5122546.1"/>
    <property type="molecule type" value="Genomic_DNA"/>
</dbReference>
<evidence type="ECO:0000313" key="8">
    <source>
        <dbReference type="EMBL" id="MCQ5122546.1"/>
    </source>
</evidence>
<organism evidence="8 9">
    <name type="scientific">Massilicoli timonensis</name>
    <dbReference type="NCBI Taxonomy" id="2015901"/>
    <lineage>
        <taxon>Bacteria</taxon>
        <taxon>Bacillati</taxon>
        <taxon>Bacillota</taxon>
        <taxon>Erysipelotrichia</taxon>
        <taxon>Erysipelotrichales</taxon>
        <taxon>Erysipelotrichaceae</taxon>
        <taxon>Massilicoli</taxon>
    </lineage>
</organism>
<evidence type="ECO:0000313" key="9">
    <source>
        <dbReference type="Proteomes" id="UP001524435"/>
    </source>
</evidence>
<feature type="transmembrane region" description="Helical" evidence="6">
    <location>
        <begin position="150"/>
        <end position="174"/>
    </location>
</feature>
<keyword evidence="2 6" id="KW-1003">Cell membrane</keyword>